<dbReference type="Proteomes" id="UP000663720">
    <property type="component" value="Chromosome"/>
</dbReference>
<evidence type="ECO:0000313" key="2">
    <source>
        <dbReference type="Proteomes" id="UP000663720"/>
    </source>
</evidence>
<dbReference type="KEGG" id="dli:dnl_30650"/>
<organism evidence="1 2">
    <name type="scientific">Desulfonema limicola</name>
    <dbReference type="NCBI Taxonomy" id="45656"/>
    <lineage>
        <taxon>Bacteria</taxon>
        <taxon>Pseudomonadati</taxon>
        <taxon>Thermodesulfobacteriota</taxon>
        <taxon>Desulfobacteria</taxon>
        <taxon>Desulfobacterales</taxon>
        <taxon>Desulfococcaceae</taxon>
        <taxon>Desulfonema</taxon>
    </lineage>
</organism>
<protein>
    <submittedName>
        <fullName evidence="1">Uncharacterized protein</fullName>
    </submittedName>
</protein>
<gene>
    <name evidence="1" type="ORF">dnl_30650</name>
</gene>
<keyword evidence="2" id="KW-1185">Reference proteome</keyword>
<dbReference type="AlphaFoldDB" id="A0A975B8H5"/>
<reference evidence="1" key="1">
    <citation type="journal article" date="2021" name="Microb. Physiol.">
        <title>Proteogenomic Insights into the Physiology of Marine, Sulfate-Reducing, Filamentous Desulfonema limicola and Desulfonema magnum.</title>
        <authorList>
            <person name="Schnaars V."/>
            <person name="Wohlbrand L."/>
            <person name="Scheve S."/>
            <person name="Hinrichs C."/>
            <person name="Reinhardt R."/>
            <person name="Rabus R."/>
        </authorList>
    </citation>
    <scope>NUCLEOTIDE SEQUENCE</scope>
    <source>
        <strain evidence="1">5ac10</strain>
    </source>
</reference>
<accession>A0A975B8H5</accession>
<evidence type="ECO:0000313" key="1">
    <source>
        <dbReference type="EMBL" id="QTA80752.1"/>
    </source>
</evidence>
<sequence length="60" mass="6817">MFSWKYNCEALSGIKKDLNKVFQSLFSWKYNCEPIKSNVEFTGTGFNPCFHGSTTVRGGD</sequence>
<dbReference type="EMBL" id="CP061799">
    <property type="protein sequence ID" value="QTA80752.1"/>
    <property type="molecule type" value="Genomic_DNA"/>
</dbReference>
<proteinExistence type="predicted"/>
<name>A0A975B8H5_9BACT</name>